<dbReference type="GO" id="GO:0005886">
    <property type="term" value="C:plasma membrane"/>
    <property type="evidence" value="ECO:0007669"/>
    <property type="project" value="UniProtKB-ARBA"/>
</dbReference>
<evidence type="ECO:0000256" key="6">
    <source>
        <dbReference type="SAM" id="Phobius"/>
    </source>
</evidence>
<dbReference type="PANTHER" id="PTHR34857">
    <property type="entry name" value="SLL0384 PROTEIN"/>
    <property type="match status" value="1"/>
</dbReference>
<evidence type="ECO:0000256" key="3">
    <source>
        <dbReference type="ARBA" id="ARBA00022692"/>
    </source>
</evidence>
<evidence type="ECO:0000256" key="5">
    <source>
        <dbReference type="ARBA" id="ARBA00023136"/>
    </source>
</evidence>
<sequence>MMDPITKLIWTFVVAWWLYGLRDLKSVVIVSFGVALLSFLGSRFNLMSFLKVSGVIFVGGWGLLLYQGLFRPGPGISIGALTLSYEGMALGFSLALRVFGLVAAGWAFSVSTSPQDMELAMVKMRIPYKIARVGYLALRLIPIFQRDAQAIDDIQTLRKVKKGTNRFRKSITALIATEFRLVDSISIALETRGFGLYETRTDLKAIRISVSGAALVIVTLGLMLLHYSILGLL</sequence>
<dbReference type="EMBL" id="JAAZNL010000046">
    <property type="protein sequence ID" value="NMB70299.1"/>
    <property type="molecule type" value="Genomic_DNA"/>
</dbReference>
<accession>A0A7X9HI68</accession>
<name>A0A7X9HI68_UNCKA</name>
<keyword evidence="3 6" id="KW-0812">Transmembrane</keyword>
<dbReference type="CDD" id="cd16914">
    <property type="entry name" value="EcfT"/>
    <property type="match status" value="1"/>
</dbReference>
<gene>
    <name evidence="7" type="ORF">GYA27_03810</name>
</gene>
<dbReference type="Proteomes" id="UP000526033">
    <property type="component" value="Unassembled WGS sequence"/>
</dbReference>
<evidence type="ECO:0000256" key="1">
    <source>
        <dbReference type="ARBA" id="ARBA00004141"/>
    </source>
</evidence>
<feature type="transmembrane region" description="Helical" evidence="6">
    <location>
        <begin position="49"/>
        <end position="69"/>
    </location>
</feature>
<protein>
    <submittedName>
        <fullName evidence="7">Energy-coupling factor transporter transmembrane protein EcfT</fullName>
    </submittedName>
</protein>
<organism evidence="7 8">
    <name type="scientific">candidate division WWE3 bacterium</name>
    <dbReference type="NCBI Taxonomy" id="2053526"/>
    <lineage>
        <taxon>Bacteria</taxon>
        <taxon>Katanobacteria</taxon>
    </lineage>
</organism>
<dbReference type="InterPro" id="IPR051611">
    <property type="entry name" value="ECF_transporter_component"/>
</dbReference>
<feature type="transmembrane region" description="Helical" evidence="6">
    <location>
        <begin position="24"/>
        <end position="42"/>
    </location>
</feature>
<evidence type="ECO:0000256" key="4">
    <source>
        <dbReference type="ARBA" id="ARBA00022989"/>
    </source>
</evidence>
<feature type="transmembrane region" description="Helical" evidence="6">
    <location>
        <begin position="208"/>
        <end position="229"/>
    </location>
</feature>
<feature type="transmembrane region" description="Helical" evidence="6">
    <location>
        <begin position="89"/>
        <end position="108"/>
    </location>
</feature>
<evidence type="ECO:0000256" key="2">
    <source>
        <dbReference type="ARBA" id="ARBA00022475"/>
    </source>
</evidence>
<keyword evidence="2" id="KW-1003">Cell membrane</keyword>
<proteinExistence type="predicted"/>
<dbReference type="AlphaFoldDB" id="A0A7X9HI68"/>
<comment type="caution">
    <text evidence="7">The sequence shown here is derived from an EMBL/GenBank/DDBJ whole genome shotgun (WGS) entry which is preliminary data.</text>
</comment>
<comment type="subcellular location">
    <subcellularLocation>
        <location evidence="1">Membrane</location>
        <topology evidence="1">Multi-pass membrane protein</topology>
    </subcellularLocation>
</comment>
<keyword evidence="4 6" id="KW-1133">Transmembrane helix</keyword>
<evidence type="ECO:0000313" key="8">
    <source>
        <dbReference type="Proteomes" id="UP000526033"/>
    </source>
</evidence>
<dbReference type="Pfam" id="PF02361">
    <property type="entry name" value="CbiQ"/>
    <property type="match status" value="1"/>
</dbReference>
<dbReference type="InterPro" id="IPR003339">
    <property type="entry name" value="ABC/ECF_trnsptr_transmembrane"/>
</dbReference>
<keyword evidence="5 6" id="KW-0472">Membrane</keyword>
<dbReference type="PANTHER" id="PTHR34857:SF2">
    <property type="entry name" value="SLL0384 PROTEIN"/>
    <property type="match status" value="1"/>
</dbReference>
<reference evidence="7 8" key="1">
    <citation type="journal article" date="2020" name="Biotechnol. Biofuels">
        <title>New insights from the biogas microbiome by comprehensive genome-resolved metagenomics of nearly 1600 species originating from multiple anaerobic digesters.</title>
        <authorList>
            <person name="Campanaro S."/>
            <person name="Treu L."/>
            <person name="Rodriguez-R L.M."/>
            <person name="Kovalovszki A."/>
            <person name="Ziels R.M."/>
            <person name="Maus I."/>
            <person name="Zhu X."/>
            <person name="Kougias P.G."/>
            <person name="Basile A."/>
            <person name="Luo G."/>
            <person name="Schluter A."/>
            <person name="Konstantinidis K.T."/>
            <person name="Angelidaki I."/>
        </authorList>
    </citation>
    <scope>NUCLEOTIDE SEQUENCE [LARGE SCALE GENOMIC DNA]</scope>
    <source>
        <strain evidence="7">AS27yjCOA_165</strain>
    </source>
</reference>
<evidence type="ECO:0000313" key="7">
    <source>
        <dbReference type="EMBL" id="NMB70299.1"/>
    </source>
</evidence>